<evidence type="ECO:0000256" key="1">
    <source>
        <dbReference type="SAM" id="Phobius"/>
    </source>
</evidence>
<feature type="transmembrane region" description="Helical" evidence="1">
    <location>
        <begin position="44"/>
        <end position="65"/>
    </location>
</feature>
<keyword evidence="1" id="KW-0472">Membrane</keyword>
<dbReference type="AlphaFoldDB" id="A0A0G0H0F1"/>
<evidence type="ECO:0000313" key="3">
    <source>
        <dbReference type="Proteomes" id="UP000033876"/>
    </source>
</evidence>
<protein>
    <submittedName>
        <fullName evidence="2">Uncharacterized protein</fullName>
    </submittedName>
</protein>
<proteinExistence type="predicted"/>
<feature type="transmembrane region" description="Helical" evidence="1">
    <location>
        <begin position="6"/>
        <end position="23"/>
    </location>
</feature>
<reference evidence="2 3" key="1">
    <citation type="journal article" date="2015" name="Nature">
        <title>rRNA introns, odd ribosomes, and small enigmatic genomes across a large radiation of phyla.</title>
        <authorList>
            <person name="Brown C.T."/>
            <person name="Hug L.A."/>
            <person name="Thomas B.C."/>
            <person name="Sharon I."/>
            <person name="Castelle C.J."/>
            <person name="Singh A."/>
            <person name="Wilkins M.J."/>
            <person name="Williams K.H."/>
            <person name="Banfield J.F."/>
        </authorList>
    </citation>
    <scope>NUCLEOTIDE SEQUENCE [LARGE SCALE GENOMIC DNA]</scope>
</reference>
<evidence type="ECO:0000313" key="2">
    <source>
        <dbReference type="EMBL" id="KKQ35667.1"/>
    </source>
</evidence>
<dbReference type="Proteomes" id="UP000033876">
    <property type="component" value="Unassembled WGS sequence"/>
</dbReference>
<organism evidence="2 3">
    <name type="scientific">Candidatus Nomurabacteria bacterium GW2011_GWB1_37_5</name>
    <dbReference type="NCBI Taxonomy" id="1618742"/>
    <lineage>
        <taxon>Bacteria</taxon>
        <taxon>Candidatus Nomuraibacteriota</taxon>
    </lineage>
</organism>
<keyword evidence="1" id="KW-1133">Transmembrane helix</keyword>
<comment type="caution">
    <text evidence="2">The sequence shown here is derived from an EMBL/GenBank/DDBJ whole genome shotgun (WGS) entry which is preliminary data.</text>
</comment>
<keyword evidence="1" id="KW-0812">Transmembrane</keyword>
<sequence length="437" mass="50564">MSIGNIIFMMILATLLILIIMKRKWQNVDFGSGNRGLALWIEKGLAVMAVLIHGIITPIYLYFVWPCLAQKITEFNKMILIVIIAAWSFGHLFWIIGRFSKFNYKNTMLRFGWVVFVLISTKFSGNWFDDFFCSRTVVANVETSPLPSPEKERENAPQLQIKKEPKKYQFRQPSGFPIDTLLMTGQKLTVKRTGSYCWNWGYDEDACKITQKGNFIFVEAFKDTALFRINATCDHSIGHRPGCIHVECDKAGYCKHSTVNGVKQKPGTAKLKNPLSGSNQGQSKSWIYKHTYTVVEREKMTLKTAEEVISCIGSKSWGDHYWDYQATPFSQPQLVLQKAGYGDTLKCYNSYKTTRLGSSSNWIEFYSTDSIWINKFGHWEKIGPREIPDENEWSVLEPEITRKETLNRLVYFRAYWKNDNPTVTILRINKRTKKVYE</sequence>
<dbReference type="EMBL" id="LBTF01000008">
    <property type="protein sequence ID" value="KKQ35667.1"/>
    <property type="molecule type" value="Genomic_DNA"/>
</dbReference>
<feature type="transmembrane region" description="Helical" evidence="1">
    <location>
        <begin position="77"/>
        <end position="96"/>
    </location>
</feature>
<gene>
    <name evidence="2" type="ORF">US50_C0008G0008</name>
</gene>
<accession>A0A0G0H0F1</accession>
<name>A0A0G0H0F1_9BACT</name>